<dbReference type="PANTHER" id="PTHR13932:SF5">
    <property type="entry name" value="RADICAL S-ADENOSYL METHIONINE DOMAIN-CONTAINING PROTEIN 1, MITOCHONDRIAL"/>
    <property type="match status" value="1"/>
</dbReference>
<keyword evidence="3 9" id="KW-0349">Heme</keyword>
<dbReference type="SFLD" id="SFLDF00562">
    <property type="entry name" value="HemN-like__clustered_with_heat"/>
    <property type="match status" value="1"/>
</dbReference>
<dbReference type="EMBL" id="LYVF01000137">
    <property type="protein sequence ID" value="OAT82305.1"/>
    <property type="molecule type" value="Genomic_DNA"/>
</dbReference>
<dbReference type="GO" id="GO:0046872">
    <property type="term" value="F:metal ion binding"/>
    <property type="evidence" value="ECO:0007669"/>
    <property type="project" value="UniProtKB-UniRule"/>
</dbReference>
<dbReference type="GO" id="GO:0006779">
    <property type="term" value="P:porphyrin-containing compound biosynthetic process"/>
    <property type="evidence" value="ECO:0007669"/>
    <property type="project" value="InterPro"/>
</dbReference>
<dbReference type="InterPro" id="IPR013785">
    <property type="entry name" value="Aldolase_TIM"/>
</dbReference>
<gene>
    <name evidence="11" type="ORF">A6M21_09125</name>
</gene>
<keyword evidence="6 9" id="KW-0408">Iron</keyword>
<dbReference type="SFLD" id="SFLDG01065">
    <property type="entry name" value="anaerobic_coproporphyrinogen-I"/>
    <property type="match status" value="1"/>
</dbReference>
<dbReference type="CDD" id="cd01335">
    <property type="entry name" value="Radical_SAM"/>
    <property type="match status" value="1"/>
</dbReference>
<dbReference type="Proteomes" id="UP000078532">
    <property type="component" value="Unassembled WGS sequence"/>
</dbReference>
<keyword evidence="9" id="KW-0004">4Fe-4S</keyword>
<organism evidence="11 12">
    <name type="scientific">Desulfotomaculum copahuensis</name>
    <dbReference type="NCBI Taxonomy" id="1838280"/>
    <lineage>
        <taxon>Bacteria</taxon>
        <taxon>Bacillati</taxon>
        <taxon>Bacillota</taxon>
        <taxon>Clostridia</taxon>
        <taxon>Eubacteriales</taxon>
        <taxon>Desulfotomaculaceae</taxon>
        <taxon>Desulfotomaculum</taxon>
    </lineage>
</organism>
<evidence type="ECO:0000313" key="11">
    <source>
        <dbReference type="EMBL" id="OAT82305.1"/>
    </source>
</evidence>
<dbReference type="InterPro" id="IPR010723">
    <property type="entry name" value="HemN_C"/>
</dbReference>
<keyword evidence="12" id="KW-1185">Reference proteome</keyword>
<dbReference type="SMART" id="SM00729">
    <property type="entry name" value="Elp3"/>
    <property type="match status" value="1"/>
</dbReference>
<evidence type="ECO:0000256" key="1">
    <source>
        <dbReference type="ARBA" id="ARBA00006100"/>
    </source>
</evidence>
<accession>A0A1B7LF76</accession>
<evidence type="ECO:0000259" key="10">
    <source>
        <dbReference type="PROSITE" id="PS51918"/>
    </source>
</evidence>
<dbReference type="GO" id="GO:0004109">
    <property type="term" value="F:coproporphyrinogen oxidase activity"/>
    <property type="evidence" value="ECO:0007669"/>
    <property type="project" value="InterPro"/>
</dbReference>
<sequence length="378" mass="42266">MPIGLYIHVPFCLRKCRYCDFVSYPYSHAAAARYLAALEREMTFYGHRLTGEEKQVATVYIGGGTPTCLPAAALTAVLDRCRTLFQFAPEVEITVEANPGTLDPDKLAALRAAGVNRLSLGVQACREDLLRLLGRVHNFGQAVEAVHQARRAGFQNLSLDLIFGIPGQTTAQWRSCLEQVLDLAPEHVSAYGLQIEENTPLGRAVQTGDVIPCDEETELAMFLESIHLLTARGFEHYEISNFARPGHQCRHNLRYWHNLEYLGLGPAAHSFMRGCRYSNEEKVAAYAARLADGERPVAFSERPSRRTAMGEGIFLGLRLIKGLSLDEFARRYGERAEYVFAPEIDRLCRLSLLESRDGYLRLTGRGLPLANQVFVEFV</sequence>
<evidence type="ECO:0000256" key="9">
    <source>
        <dbReference type="RuleBase" id="RU364116"/>
    </source>
</evidence>
<dbReference type="OrthoDB" id="9808022at2"/>
<dbReference type="SUPFAM" id="SSF102114">
    <property type="entry name" value="Radical SAM enzymes"/>
    <property type="match status" value="1"/>
</dbReference>
<dbReference type="GO" id="GO:0005737">
    <property type="term" value="C:cytoplasm"/>
    <property type="evidence" value="ECO:0007669"/>
    <property type="project" value="UniProtKB-SubCell"/>
</dbReference>
<keyword evidence="7 9" id="KW-0411">Iron-sulfur</keyword>
<comment type="similarity">
    <text evidence="1">Belongs to the anaerobic coproporphyrinogen-III oxidase family. HemW subfamily.</text>
</comment>
<dbReference type="STRING" id="1838280.A6M21_09125"/>
<dbReference type="PROSITE" id="PS51918">
    <property type="entry name" value="RADICAL_SAM"/>
    <property type="match status" value="1"/>
</dbReference>
<evidence type="ECO:0000256" key="3">
    <source>
        <dbReference type="ARBA" id="ARBA00022617"/>
    </source>
</evidence>
<dbReference type="Pfam" id="PF06969">
    <property type="entry name" value="HemN_C"/>
    <property type="match status" value="1"/>
</dbReference>
<evidence type="ECO:0000256" key="8">
    <source>
        <dbReference type="ARBA" id="ARBA00023186"/>
    </source>
</evidence>
<dbReference type="Gene3D" id="3.20.20.70">
    <property type="entry name" value="Aldolase class I"/>
    <property type="match status" value="1"/>
</dbReference>
<keyword evidence="4 9" id="KW-0949">S-adenosyl-L-methionine</keyword>
<evidence type="ECO:0000256" key="4">
    <source>
        <dbReference type="ARBA" id="ARBA00022691"/>
    </source>
</evidence>
<dbReference type="PANTHER" id="PTHR13932">
    <property type="entry name" value="COPROPORPHYRINIGEN III OXIDASE"/>
    <property type="match status" value="1"/>
</dbReference>
<dbReference type="InterPro" id="IPR034505">
    <property type="entry name" value="Coproporphyrinogen-III_oxidase"/>
</dbReference>
<dbReference type="Pfam" id="PF04055">
    <property type="entry name" value="Radical_SAM"/>
    <property type="match status" value="1"/>
</dbReference>
<evidence type="ECO:0000256" key="2">
    <source>
        <dbReference type="ARBA" id="ARBA00017228"/>
    </source>
</evidence>
<keyword evidence="9" id="KW-0963">Cytoplasm</keyword>
<evidence type="ECO:0000256" key="7">
    <source>
        <dbReference type="ARBA" id="ARBA00023014"/>
    </source>
</evidence>
<evidence type="ECO:0000256" key="5">
    <source>
        <dbReference type="ARBA" id="ARBA00022723"/>
    </source>
</evidence>
<reference evidence="11 12" key="1">
    <citation type="submission" date="2016-04" db="EMBL/GenBank/DDBJ databases">
        <authorList>
            <person name="Evans L.H."/>
            <person name="Alamgir A."/>
            <person name="Owens N."/>
            <person name="Weber N.D."/>
            <person name="Virtaneva K."/>
            <person name="Barbian K."/>
            <person name="Babar A."/>
            <person name="Rosenke K."/>
        </authorList>
    </citation>
    <scope>NUCLEOTIDE SEQUENCE [LARGE SCALE GENOMIC DNA]</scope>
    <source>
        <strain evidence="11 12">LMa1</strain>
    </source>
</reference>
<comment type="subcellular location">
    <subcellularLocation>
        <location evidence="9">Cytoplasm</location>
    </subcellularLocation>
</comment>
<evidence type="ECO:0000256" key="6">
    <source>
        <dbReference type="ARBA" id="ARBA00023004"/>
    </source>
</evidence>
<dbReference type="GO" id="GO:0051539">
    <property type="term" value="F:4 iron, 4 sulfur cluster binding"/>
    <property type="evidence" value="ECO:0007669"/>
    <property type="project" value="UniProtKB-UniRule"/>
</dbReference>
<feature type="domain" description="Radical SAM core" evidence="10">
    <location>
        <begin position="1"/>
        <end position="232"/>
    </location>
</feature>
<keyword evidence="5 9" id="KW-0479">Metal-binding</keyword>
<dbReference type="RefSeq" id="WP_066667810.1">
    <property type="nucleotide sequence ID" value="NZ_LYVF01000137.1"/>
</dbReference>
<dbReference type="NCBIfam" id="TIGR00539">
    <property type="entry name" value="hemN_rel"/>
    <property type="match status" value="1"/>
</dbReference>
<dbReference type="AlphaFoldDB" id="A0A1B7LF76"/>
<protein>
    <recommendedName>
        <fullName evidence="2 9">Heme chaperone HemW</fullName>
    </recommendedName>
</protein>
<dbReference type="SFLD" id="SFLDF00288">
    <property type="entry name" value="HemN-like__clustered_with_nucl"/>
    <property type="match status" value="1"/>
</dbReference>
<dbReference type="InterPro" id="IPR004559">
    <property type="entry name" value="HemW-like"/>
</dbReference>
<dbReference type="InterPro" id="IPR006638">
    <property type="entry name" value="Elp3/MiaA/NifB-like_rSAM"/>
</dbReference>
<comment type="caution">
    <text evidence="11">The sequence shown here is derived from an EMBL/GenBank/DDBJ whole genome shotgun (WGS) entry which is preliminary data.</text>
</comment>
<dbReference type="SFLD" id="SFLDS00029">
    <property type="entry name" value="Radical_SAM"/>
    <property type="match status" value="1"/>
</dbReference>
<name>A0A1B7LF76_9FIRM</name>
<evidence type="ECO:0000313" key="12">
    <source>
        <dbReference type="Proteomes" id="UP000078532"/>
    </source>
</evidence>
<dbReference type="SFLD" id="SFLDG01082">
    <property type="entry name" value="B12-binding_domain_containing"/>
    <property type="match status" value="1"/>
</dbReference>
<comment type="function">
    <text evidence="9">Probably acts as a heme chaperone, transferring heme to an unknown acceptor. Binds one molecule of heme per monomer, possibly covalently. Binds 1 [4Fe-4S] cluster. The cluster is coordinated with 3 cysteines and an exchangeable S-adenosyl-L-methionine.</text>
</comment>
<keyword evidence="8 9" id="KW-0143">Chaperone</keyword>
<dbReference type="InterPro" id="IPR007197">
    <property type="entry name" value="rSAM"/>
</dbReference>
<proteinExistence type="inferred from homology"/>
<dbReference type="InterPro" id="IPR058240">
    <property type="entry name" value="rSAM_sf"/>
</dbReference>